<feature type="domain" description="ATP-grasp" evidence="5">
    <location>
        <begin position="125"/>
        <end position="297"/>
    </location>
</feature>
<evidence type="ECO:0000313" key="6">
    <source>
        <dbReference type="EMBL" id="AKQ43222.2"/>
    </source>
</evidence>
<proteinExistence type="predicted"/>
<dbReference type="AlphaFoldDB" id="A0A0H4VEW8"/>
<dbReference type="Gene3D" id="3.30.1490.20">
    <property type="entry name" value="ATP-grasp fold, A domain"/>
    <property type="match status" value="1"/>
</dbReference>
<accession>A0A0H4VEW8</accession>
<dbReference type="PANTHER" id="PTHR43585">
    <property type="entry name" value="FUMIPYRROLE BIOSYNTHESIS PROTEIN C"/>
    <property type="match status" value="1"/>
</dbReference>
<dbReference type="GO" id="GO:0046872">
    <property type="term" value="F:metal ion binding"/>
    <property type="evidence" value="ECO:0007669"/>
    <property type="project" value="InterPro"/>
</dbReference>
<dbReference type="InterPro" id="IPR013815">
    <property type="entry name" value="ATP_grasp_subdomain_1"/>
</dbReference>
<evidence type="ECO:0000256" key="3">
    <source>
        <dbReference type="ARBA" id="ARBA00022840"/>
    </source>
</evidence>
<sequence>MIAGKYNLLVTSAGRRVGLIECFRKAAADLGIEIVVHACDLQPEISPACQLADHWFAVPRGDSPEYTAQLLEYCRTHQITALVPTIDPELLPLAIARDQFAAIGTFVHVSSPETIEIVRDKRKTMEELAKAGVPVPQSAKVEEIRDTLAQWDWPAFIKPISGSASRGIAIVEGPDQIAQSYPEPMLLQQYLQGPEYTINGYIDAKGELLCAIPHLRISIRAGEVEKGRTVKNPEFTRIAQDVAAAMPGARGAFCFQLIDDPKYGPKIFEINARFGGGYPLANHAGGRFAESVILESLGRPACATDQWRDGAMMLRYDAAVFQ</sequence>
<keyword evidence="2 4" id="KW-0547">Nucleotide-binding</keyword>
<reference evidence="6 7" key="1">
    <citation type="journal article" date="2015" name="Int. J. Syst. Evol. Microbiol.">
        <title>Erythrobacter atlanticus sp. nov., a bacterium from ocean sediment able to degrade polycyclic aromatic hydrocarbons.</title>
        <authorList>
            <person name="Zhuang L."/>
            <person name="Liu Y."/>
            <person name="Wang L."/>
            <person name="Wang W."/>
            <person name="Shao Z."/>
        </authorList>
    </citation>
    <scope>NUCLEOTIDE SEQUENCE [LARGE SCALE GENOMIC DNA]</scope>
    <source>
        <strain evidence="7">s21-N3</strain>
    </source>
</reference>
<dbReference type="SUPFAM" id="SSF56059">
    <property type="entry name" value="Glutathione synthetase ATP-binding domain-like"/>
    <property type="match status" value="1"/>
</dbReference>
<dbReference type="GO" id="GO:0005524">
    <property type="term" value="F:ATP binding"/>
    <property type="evidence" value="ECO:0007669"/>
    <property type="project" value="UniProtKB-UniRule"/>
</dbReference>
<protein>
    <recommendedName>
        <fullName evidence="5">ATP-grasp domain-containing protein</fullName>
    </recommendedName>
</protein>
<dbReference type="InterPro" id="IPR003806">
    <property type="entry name" value="ATP-grasp_PylC-type"/>
</dbReference>
<dbReference type="EMBL" id="CP011310">
    <property type="protein sequence ID" value="AKQ43222.2"/>
    <property type="molecule type" value="Genomic_DNA"/>
</dbReference>
<dbReference type="Pfam" id="PF02655">
    <property type="entry name" value="ATP-grasp_3"/>
    <property type="match status" value="1"/>
</dbReference>
<organism evidence="6 7">
    <name type="scientific">Aurantiacibacter atlanticus</name>
    <dbReference type="NCBI Taxonomy" id="1648404"/>
    <lineage>
        <taxon>Bacteria</taxon>
        <taxon>Pseudomonadati</taxon>
        <taxon>Pseudomonadota</taxon>
        <taxon>Alphaproteobacteria</taxon>
        <taxon>Sphingomonadales</taxon>
        <taxon>Erythrobacteraceae</taxon>
        <taxon>Aurantiacibacter</taxon>
    </lineage>
</organism>
<evidence type="ECO:0000256" key="4">
    <source>
        <dbReference type="PROSITE-ProRule" id="PRU00409"/>
    </source>
</evidence>
<dbReference type="InterPro" id="IPR048764">
    <property type="entry name" value="PylC_N"/>
</dbReference>
<evidence type="ECO:0000313" key="7">
    <source>
        <dbReference type="Proteomes" id="UP000059113"/>
    </source>
</evidence>
<dbReference type="PANTHER" id="PTHR43585:SF2">
    <property type="entry name" value="ATP-GRASP ENZYME FSQD"/>
    <property type="match status" value="1"/>
</dbReference>
<dbReference type="InterPro" id="IPR011761">
    <property type="entry name" value="ATP-grasp"/>
</dbReference>
<dbReference type="Gene3D" id="3.40.50.20">
    <property type="match status" value="1"/>
</dbReference>
<dbReference type="Pfam" id="PF21360">
    <property type="entry name" value="PylC-like_N"/>
    <property type="match status" value="1"/>
</dbReference>
<dbReference type="RefSeq" id="WP_227819701.1">
    <property type="nucleotide sequence ID" value="NZ_CP011310.1"/>
</dbReference>
<keyword evidence="3 4" id="KW-0067">ATP-binding</keyword>
<dbReference type="InterPro" id="IPR052032">
    <property type="entry name" value="ATP-dep_AA_Ligase"/>
</dbReference>
<keyword evidence="7" id="KW-1185">Reference proteome</keyword>
<evidence type="ECO:0000256" key="2">
    <source>
        <dbReference type="ARBA" id="ARBA00022741"/>
    </source>
</evidence>
<dbReference type="PROSITE" id="PS50975">
    <property type="entry name" value="ATP_GRASP"/>
    <property type="match status" value="1"/>
</dbReference>
<gene>
    <name evidence="6" type="ORF">CP97_06120</name>
</gene>
<dbReference type="KEGG" id="ery:CP97_06120"/>
<dbReference type="GO" id="GO:0016874">
    <property type="term" value="F:ligase activity"/>
    <property type="evidence" value="ECO:0007669"/>
    <property type="project" value="UniProtKB-KW"/>
</dbReference>
<dbReference type="Proteomes" id="UP000059113">
    <property type="component" value="Chromosome"/>
</dbReference>
<reference evidence="7" key="2">
    <citation type="submission" date="2015-04" db="EMBL/GenBank/DDBJ databases">
        <title>The complete genome sequence of Erythrobacter sp. s21-N3.</title>
        <authorList>
            <person name="Zhuang L."/>
            <person name="Liu Y."/>
            <person name="Shao Z."/>
        </authorList>
    </citation>
    <scope>NUCLEOTIDE SEQUENCE [LARGE SCALE GENOMIC DNA]</scope>
    <source>
        <strain evidence="7">s21-N3</strain>
    </source>
</reference>
<name>A0A0H4VEW8_9SPHN</name>
<keyword evidence="1" id="KW-0436">Ligase</keyword>
<dbReference type="Gene3D" id="3.30.470.20">
    <property type="entry name" value="ATP-grasp fold, B domain"/>
    <property type="match status" value="1"/>
</dbReference>
<evidence type="ECO:0000259" key="5">
    <source>
        <dbReference type="PROSITE" id="PS50975"/>
    </source>
</evidence>
<evidence type="ECO:0000256" key="1">
    <source>
        <dbReference type="ARBA" id="ARBA00022598"/>
    </source>
</evidence>
<dbReference type="STRING" id="1648404.CP97_06120"/>